<dbReference type="InterPro" id="IPR006059">
    <property type="entry name" value="SBP"/>
</dbReference>
<keyword evidence="3" id="KW-0472">Membrane</keyword>
<accession>A0ABT9YUZ1</accession>
<organism evidence="7 8">
    <name type="scientific">Metabacillus niabensis</name>
    <dbReference type="NCBI Taxonomy" id="324854"/>
    <lineage>
        <taxon>Bacteria</taxon>
        <taxon>Bacillati</taxon>
        <taxon>Bacillota</taxon>
        <taxon>Bacilli</taxon>
        <taxon>Bacillales</taxon>
        <taxon>Bacillaceae</taxon>
        <taxon>Metabacillus</taxon>
    </lineage>
</organism>
<keyword evidence="4" id="KW-0564">Palmitate</keyword>
<evidence type="ECO:0000256" key="6">
    <source>
        <dbReference type="SAM" id="SignalP"/>
    </source>
</evidence>
<gene>
    <name evidence="7" type="ORF">J2S02_000133</name>
</gene>
<dbReference type="PANTHER" id="PTHR43649:SF33">
    <property type="entry name" value="POLYGALACTURONAN_RHAMNOGALACTURONAN-BINDING PROTEIN YTCQ"/>
    <property type="match status" value="1"/>
</dbReference>
<protein>
    <submittedName>
        <fullName evidence="7">Raffinose/stachyose/melibiose transport system substrate-binding protein</fullName>
    </submittedName>
</protein>
<dbReference type="InterPro" id="IPR050490">
    <property type="entry name" value="Bact_solute-bd_prot1"/>
</dbReference>
<evidence type="ECO:0000256" key="1">
    <source>
        <dbReference type="ARBA" id="ARBA00022475"/>
    </source>
</evidence>
<name>A0ABT9YUZ1_9BACI</name>
<dbReference type="PANTHER" id="PTHR43649">
    <property type="entry name" value="ARABINOSE-BINDING PROTEIN-RELATED"/>
    <property type="match status" value="1"/>
</dbReference>
<dbReference type="EMBL" id="JAUSTZ010000001">
    <property type="protein sequence ID" value="MDQ0223811.1"/>
    <property type="molecule type" value="Genomic_DNA"/>
</dbReference>
<feature type="chain" id="PRO_5045566342" evidence="6">
    <location>
        <begin position="20"/>
        <end position="422"/>
    </location>
</feature>
<evidence type="ECO:0000256" key="2">
    <source>
        <dbReference type="ARBA" id="ARBA00022729"/>
    </source>
</evidence>
<comment type="caution">
    <text evidence="7">The sequence shown here is derived from an EMBL/GenBank/DDBJ whole genome shotgun (WGS) entry which is preliminary data.</text>
</comment>
<evidence type="ECO:0000313" key="8">
    <source>
        <dbReference type="Proteomes" id="UP001232245"/>
    </source>
</evidence>
<evidence type="ECO:0000256" key="3">
    <source>
        <dbReference type="ARBA" id="ARBA00023136"/>
    </source>
</evidence>
<keyword evidence="2 6" id="KW-0732">Signal</keyword>
<dbReference type="PROSITE" id="PS51257">
    <property type="entry name" value="PROKAR_LIPOPROTEIN"/>
    <property type="match status" value="1"/>
</dbReference>
<proteinExistence type="predicted"/>
<dbReference type="SUPFAM" id="SSF53850">
    <property type="entry name" value="Periplasmic binding protein-like II"/>
    <property type="match status" value="1"/>
</dbReference>
<evidence type="ECO:0000256" key="4">
    <source>
        <dbReference type="ARBA" id="ARBA00023139"/>
    </source>
</evidence>
<dbReference type="Gene3D" id="3.40.190.10">
    <property type="entry name" value="Periplasmic binding protein-like II"/>
    <property type="match status" value="2"/>
</dbReference>
<evidence type="ECO:0000313" key="7">
    <source>
        <dbReference type="EMBL" id="MDQ0223811.1"/>
    </source>
</evidence>
<keyword evidence="1" id="KW-1003">Cell membrane</keyword>
<feature type="signal peptide" evidence="6">
    <location>
        <begin position="1"/>
        <end position="19"/>
    </location>
</feature>
<reference evidence="7 8" key="1">
    <citation type="submission" date="2023-07" db="EMBL/GenBank/DDBJ databases">
        <title>Genomic Encyclopedia of Type Strains, Phase IV (KMG-IV): sequencing the most valuable type-strain genomes for metagenomic binning, comparative biology and taxonomic classification.</title>
        <authorList>
            <person name="Goeker M."/>
        </authorList>
    </citation>
    <scope>NUCLEOTIDE SEQUENCE [LARGE SCALE GENOMIC DNA]</scope>
    <source>
        <strain evidence="7 8">DSM 17723</strain>
    </source>
</reference>
<evidence type="ECO:0000256" key="5">
    <source>
        <dbReference type="ARBA" id="ARBA00023288"/>
    </source>
</evidence>
<keyword evidence="5" id="KW-0449">Lipoprotein</keyword>
<dbReference type="Proteomes" id="UP001232245">
    <property type="component" value="Unassembled WGS sequence"/>
</dbReference>
<sequence>MKKYFSMFMVVIAFTIVIAGCSNKGASNEASEDGKTTLSLFLTMSNEGEKKAIESLVAKFEEENPDINIDLNLPGGDYEDMLRVKMAANDMPDLFDTHGWSQLRYGEYVADQKEMDWVQYLDPSLNEILKDDSGKVYAFPLNQAKDGITYNANVLEKYGIEVPTTLDEFMTALETVKEKSNGEVTPLWIPGGDKFTIAQIFDELATPLLITDEENSYGKELEDGSFDWSLYTPLAEALVEMQEKGLLNEDVLTAKLQQATELIAQDKIAFTFVAGSLGPDATELNPEVKIGTMPVPAIHEGDTQSWIGGERHTIAIWKDTKHPEEAKKFIEFMAKPENVTIIAEGTSAPDALTNVDAENYFSEYYKKYEAINVQPYFDRVYLPSGMWDVMATTGQELLAGTLTPEQVSKTMGEEYTRLRKQN</sequence>
<keyword evidence="8" id="KW-1185">Reference proteome</keyword>
<dbReference type="Pfam" id="PF01547">
    <property type="entry name" value="SBP_bac_1"/>
    <property type="match status" value="1"/>
</dbReference>
<dbReference type="RefSeq" id="WP_174880666.1">
    <property type="nucleotide sequence ID" value="NZ_CADEPK010000227.1"/>
</dbReference>